<accession>A0A286USW2</accession>
<dbReference type="OrthoDB" id="408631at2759"/>
<name>A0A286USW2_9AGAM</name>
<evidence type="ECO:0000256" key="1">
    <source>
        <dbReference type="ARBA" id="ARBA00022801"/>
    </source>
</evidence>
<dbReference type="EMBL" id="NBII01000002">
    <property type="protein sequence ID" value="PAV22670.1"/>
    <property type="molecule type" value="Genomic_DNA"/>
</dbReference>
<dbReference type="PANTHER" id="PTHR48081">
    <property type="entry name" value="AB HYDROLASE SUPERFAMILY PROTEIN C4A8.06C"/>
    <property type="match status" value="1"/>
</dbReference>
<dbReference type="PANTHER" id="PTHR48081:SF8">
    <property type="entry name" value="ALPHA_BETA HYDROLASE FOLD-3 DOMAIN-CONTAINING PROTEIN-RELATED"/>
    <property type="match status" value="1"/>
</dbReference>
<dbReference type="Gene3D" id="3.40.50.1820">
    <property type="entry name" value="alpha/beta hydrolase"/>
    <property type="match status" value="1"/>
</dbReference>
<keyword evidence="1" id="KW-0378">Hydrolase</keyword>
<dbReference type="STRING" id="2282107.A0A286USW2"/>
<evidence type="ECO:0000259" key="2">
    <source>
        <dbReference type="Pfam" id="PF07859"/>
    </source>
</evidence>
<evidence type="ECO:0000313" key="3">
    <source>
        <dbReference type="EMBL" id="PAV22670.1"/>
    </source>
</evidence>
<dbReference type="GO" id="GO:0016787">
    <property type="term" value="F:hydrolase activity"/>
    <property type="evidence" value="ECO:0007669"/>
    <property type="project" value="UniProtKB-KW"/>
</dbReference>
<dbReference type="InterPro" id="IPR050300">
    <property type="entry name" value="GDXG_lipolytic_enzyme"/>
</dbReference>
<organism evidence="3 4">
    <name type="scientific">Pyrrhoderma noxium</name>
    <dbReference type="NCBI Taxonomy" id="2282107"/>
    <lineage>
        <taxon>Eukaryota</taxon>
        <taxon>Fungi</taxon>
        <taxon>Dikarya</taxon>
        <taxon>Basidiomycota</taxon>
        <taxon>Agaricomycotina</taxon>
        <taxon>Agaricomycetes</taxon>
        <taxon>Hymenochaetales</taxon>
        <taxon>Hymenochaetaceae</taxon>
        <taxon>Pyrrhoderma</taxon>
    </lineage>
</organism>
<protein>
    <submittedName>
        <fullName evidence="3">Alpha beta-hydrolase</fullName>
    </submittedName>
</protein>
<sequence>MAVLSYVSPRPDIYDLDRVSIGGFSAGANVAILAAIRATKSSFPLPIKSIIAWYPPTNLTRAGTEAKSGFSLLNWLHHTLRSCYLPPGIDRGNPLVSPLFAESSLFPPTTLIVGEEDKLFVDSVELAKKLNSEGVDCVLHTVPEANHAWERSVKKGTTLWAARERALDLTITRLREAYSS</sequence>
<reference evidence="3 4" key="1">
    <citation type="journal article" date="2017" name="Mol. Ecol.">
        <title>Comparative and population genomic landscape of Phellinus noxius: A hypervariable fungus causing root rot in trees.</title>
        <authorList>
            <person name="Chung C.L."/>
            <person name="Lee T.J."/>
            <person name="Akiba M."/>
            <person name="Lee H.H."/>
            <person name="Kuo T.H."/>
            <person name="Liu D."/>
            <person name="Ke H.M."/>
            <person name="Yokoi T."/>
            <person name="Roa M.B."/>
            <person name="Lu M.J."/>
            <person name="Chang Y.Y."/>
            <person name="Ann P.J."/>
            <person name="Tsai J.N."/>
            <person name="Chen C.Y."/>
            <person name="Tzean S.S."/>
            <person name="Ota Y."/>
            <person name="Hattori T."/>
            <person name="Sahashi N."/>
            <person name="Liou R.F."/>
            <person name="Kikuchi T."/>
            <person name="Tsai I.J."/>
        </authorList>
    </citation>
    <scope>NUCLEOTIDE SEQUENCE [LARGE SCALE GENOMIC DNA]</scope>
    <source>
        <strain evidence="3 4">FFPRI411160</strain>
    </source>
</reference>
<comment type="caution">
    <text evidence="3">The sequence shown here is derived from an EMBL/GenBank/DDBJ whole genome shotgun (WGS) entry which is preliminary data.</text>
</comment>
<evidence type="ECO:0000313" key="4">
    <source>
        <dbReference type="Proteomes" id="UP000217199"/>
    </source>
</evidence>
<feature type="domain" description="Alpha/beta hydrolase fold-3" evidence="2">
    <location>
        <begin position="14"/>
        <end position="149"/>
    </location>
</feature>
<dbReference type="InterPro" id="IPR013094">
    <property type="entry name" value="AB_hydrolase_3"/>
</dbReference>
<dbReference type="Proteomes" id="UP000217199">
    <property type="component" value="Unassembled WGS sequence"/>
</dbReference>
<proteinExistence type="predicted"/>
<gene>
    <name evidence="3" type="ORF">PNOK_0262700</name>
</gene>
<dbReference type="InterPro" id="IPR029058">
    <property type="entry name" value="AB_hydrolase_fold"/>
</dbReference>
<keyword evidence="4" id="KW-1185">Reference proteome</keyword>
<dbReference type="SUPFAM" id="SSF53474">
    <property type="entry name" value="alpha/beta-Hydrolases"/>
    <property type="match status" value="1"/>
</dbReference>
<dbReference type="Pfam" id="PF07859">
    <property type="entry name" value="Abhydrolase_3"/>
    <property type="match status" value="1"/>
</dbReference>
<dbReference type="InParanoid" id="A0A286USW2"/>
<dbReference type="AlphaFoldDB" id="A0A286USW2"/>